<dbReference type="SMART" id="SM00267">
    <property type="entry name" value="GGDEF"/>
    <property type="match status" value="1"/>
</dbReference>
<dbReference type="PROSITE" id="PS50887">
    <property type="entry name" value="GGDEF"/>
    <property type="match status" value="1"/>
</dbReference>
<gene>
    <name evidence="5" type="primary">pleD_7</name>
    <name evidence="5" type="ORF">MBHS_04149</name>
</gene>
<evidence type="ECO:0000256" key="1">
    <source>
        <dbReference type="ARBA" id="ARBA00022553"/>
    </source>
</evidence>
<reference evidence="5 6" key="1">
    <citation type="submission" date="2016-10" db="EMBL/GenBank/DDBJ databases">
        <authorList>
            <person name="de Groot N.N."/>
        </authorList>
    </citation>
    <scope>NUCLEOTIDE SEQUENCE [LARGE SCALE GENOMIC DNA]</scope>
    <source>
        <strain evidence="5">MBHS1</strain>
    </source>
</reference>
<dbReference type="SUPFAM" id="SSF52172">
    <property type="entry name" value="CheY-like"/>
    <property type="match status" value="1"/>
</dbReference>
<feature type="domain" description="Response regulatory" evidence="3">
    <location>
        <begin position="10"/>
        <end position="124"/>
    </location>
</feature>
<dbReference type="InterPro" id="IPR029787">
    <property type="entry name" value="Nucleotide_cyclase"/>
</dbReference>
<feature type="modified residue" description="4-aspartylphosphate" evidence="2">
    <location>
        <position position="57"/>
    </location>
</feature>
<dbReference type="SMART" id="SM00448">
    <property type="entry name" value="REC"/>
    <property type="match status" value="1"/>
</dbReference>
<evidence type="ECO:0000313" key="5">
    <source>
        <dbReference type="EMBL" id="SEH08258.1"/>
    </source>
</evidence>
<keyword evidence="6" id="KW-1185">Reference proteome</keyword>
<dbReference type="Pfam" id="PF00990">
    <property type="entry name" value="GGDEF"/>
    <property type="match status" value="1"/>
</dbReference>
<dbReference type="OrthoDB" id="9816273at2"/>
<dbReference type="PANTHER" id="PTHR44591">
    <property type="entry name" value="STRESS RESPONSE REGULATOR PROTEIN 1"/>
    <property type="match status" value="1"/>
</dbReference>
<dbReference type="Gene3D" id="3.30.70.270">
    <property type="match status" value="1"/>
</dbReference>
<feature type="domain" description="GGDEF" evidence="4">
    <location>
        <begin position="164"/>
        <end position="298"/>
    </location>
</feature>
<protein>
    <submittedName>
        <fullName evidence="5">Response regulator PleD</fullName>
    </submittedName>
</protein>
<dbReference type="AlphaFoldDB" id="A0A1H6FDW7"/>
<organism evidence="5 6">
    <name type="scientific">Candidatus Venteria ishoeyi</name>
    <dbReference type="NCBI Taxonomy" id="1899563"/>
    <lineage>
        <taxon>Bacteria</taxon>
        <taxon>Pseudomonadati</taxon>
        <taxon>Pseudomonadota</taxon>
        <taxon>Gammaproteobacteria</taxon>
        <taxon>Thiotrichales</taxon>
        <taxon>Thiotrichaceae</taxon>
        <taxon>Venteria</taxon>
    </lineage>
</organism>
<dbReference type="InterPro" id="IPR000160">
    <property type="entry name" value="GGDEF_dom"/>
</dbReference>
<dbReference type="RefSeq" id="WP_103921819.1">
    <property type="nucleotide sequence ID" value="NZ_FMSV02000546.1"/>
</dbReference>
<proteinExistence type="predicted"/>
<dbReference type="PANTHER" id="PTHR44591:SF3">
    <property type="entry name" value="RESPONSE REGULATORY DOMAIN-CONTAINING PROTEIN"/>
    <property type="match status" value="1"/>
</dbReference>
<evidence type="ECO:0000313" key="6">
    <source>
        <dbReference type="Proteomes" id="UP000236724"/>
    </source>
</evidence>
<dbReference type="SUPFAM" id="SSF55073">
    <property type="entry name" value="Nucleotide cyclase"/>
    <property type="match status" value="1"/>
</dbReference>
<dbReference type="PROSITE" id="PS50110">
    <property type="entry name" value="RESPONSE_REGULATORY"/>
    <property type="match status" value="1"/>
</dbReference>
<dbReference type="InterPro" id="IPR043128">
    <property type="entry name" value="Rev_trsase/Diguanyl_cyclase"/>
</dbReference>
<dbReference type="EMBL" id="FMSV02000546">
    <property type="protein sequence ID" value="SEH08258.1"/>
    <property type="molecule type" value="Genomic_DNA"/>
</dbReference>
<evidence type="ECO:0000256" key="2">
    <source>
        <dbReference type="PROSITE-ProRule" id="PRU00169"/>
    </source>
</evidence>
<dbReference type="Proteomes" id="UP000236724">
    <property type="component" value="Unassembled WGS sequence"/>
</dbReference>
<dbReference type="Pfam" id="PF00072">
    <property type="entry name" value="Response_reg"/>
    <property type="match status" value="1"/>
</dbReference>
<dbReference type="CDD" id="cd01949">
    <property type="entry name" value="GGDEF"/>
    <property type="match status" value="1"/>
</dbReference>
<dbReference type="GO" id="GO:0000160">
    <property type="term" value="P:phosphorelay signal transduction system"/>
    <property type="evidence" value="ECO:0007669"/>
    <property type="project" value="InterPro"/>
</dbReference>
<dbReference type="InterPro" id="IPR050595">
    <property type="entry name" value="Bact_response_regulator"/>
</dbReference>
<dbReference type="Gene3D" id="3.40.50.2300">
    <property type="match status" value="1"/>
</dbReference>
<name>A0A1H6FDW7_9GAMM</name>
<accession>A0A1H6FDW7</accession>
<dbReference type="InterPro" id="IPR001789">
    <property type="entry name" value="Sig_transdc_resp-reg_receiver"/>
</dbReference>
<evidence type="ECO:0000259" key="4">
    <source>
        <dbReference type="PROSITE" id="PS50887"/>
    </source>
</evidence>
<dbReference type="InterPro" id="IPR011006">
    <property type="entry name" value="CheY-like_superfamily"/>
</dbReference>
<dbReference type="NCBIfam" id="TIGR00254">
    <property type="entry name" value="GGDEF"/>
    <property type="match status" value="1"/>
</dbReference>
<keyword evidence="1 2" id="KW-0597">Phosphoprotein</keyword>
<evidence type="ECO:0000259" key="3">
    <source>
        <dbReference type="PROSITE" id="PS50110"/>
    </source>
</evidence>
<sequence>MQLATQTFNKILVVDDIEANIDILLMVLKDYDVTPVNSGEAALAIVEEKTVDLILLDIIMPTMSGFEVCERLKANDKTRDIPVIFFTVKNDEESMEQAYKVGGFDYVTKPFKPRELLARVRAQLKFQKMFHELKLTASRDKLTGIYNQQTFMGMAQNIYKKADNQLFMMILNIDAFQAINDQHGTYAGEQALKRVIWFITHLLPHNAILGRMDGAVFATLFQVATQADAISLAEKIHAIIFQLKIKITPQQGFSCTISSGIAQKGRNSCSLDTLFKNTNTALHQANSKGRNRMVFFTQAV</sequence>